<comment type="caution">
    <text evidence="3">The sequence shown here is derived from an EMBL/GenBank/DDBJ whole genome shotgun (WGS) entry which is preliminary data.</text>
</comment>
<dbReference type="SUPFAM" id="SSF53335">
    <property type="entry name" value="S-adenosyl-L-methionine-dependent methyltransferases"/>
    <property type="match status" value="1"/>
</dbReference>
<dbReference type="EMBL" id="CAJNJA010007553">
    <property type="protein sequence ID" value="CAE7226128.1"/>
    <property type="molecule type" value="Genomic_DNA"/>
</dbReference>
<evidence type="ECO:0000313" key="3">
    <source>
        <dbReference type="EMBL" id="CAE7226128.1"/>
    </source>
</evidence>
<evidence type="ECO:0000259" key="2">
    <source>
        <dbReference type="Pfam" id="PF08241"/>
    </source>
</evidence>
<dbReference type="Gene3D" id="3.40.50.150">
    <property type="entry name" value="Vaccinia Virus protein VP39"/>
    <property type="match status" value="1"/>
</dbReference>
<keyword evidence="4" id="KW-1185">Reference proteome</keyword>
<name>A0A812KE74_9DINO</name>
<proteinExistence type="predicted"/>
<feature type="domain" description="Methyltransferase type 11" evidence="2">
    <location>
        <begin position="1"/>
        <end position="67"/>
    </location>
</feature>
<organism evidence="3 4">
    <name type="scientific">Symbiodinium necroappetens</name>
    <dbReference type="NCBI Taxonomy" id="1628268"/>
    <lineage>
        <taxon>Eukaryota</taxon>
        <taxon>Sar</taxon>
        <taxon>Alveolata</taxon>
        <taxon>Dinophyceae</taxon>
        <taxon>Suessiales</taxon>
        <taxon>Symbiodiniaceae</taxon>
        <taxon>Symbiodinium</taxon>
    </lineage>
</organism>
<dbReference type="OrthoDB" id="3647at2759"/>
<evidence type="ECO:0000313" key="4">
    <source>
        <dbReference type="Proteomes" id="UP000601435"/>
    </source>
</evidence>
<dbReference type="AlphaFoldDB" id="A0A812KE74"/>
<dbReference type="PANTHER" id="PTHR44068:SF11">
    <property type="entry name" value="GERANYL DIPHOSPHATE 2-C-METHYLTRANSFERASE"/>
    <property type="match status" value="1"/>
</dbReference>
<protein>
    <submittedName>
        <fullName evidence="3">MenG protein</fullName>
    </submittedName>
</protein>
<evidence type="ECO:0000256" key="1">
    <source>
        <dbReference type="ARBA" id="ARBA00022679"/>
    </source>
</evidence>
<dbReference type="InterPro" id="IPR029063">
    <property type="entry name" value="SAM-dependent_MTases_sf"/>
</dbReference>
<accession>A0A812KE74</accession>
<keyword evidence="1" id="KW-0808">Transferase</keyword>
<dbReference type="PANTHER" id="PTHR44068">
    <property type="entry name" value="ZGC:194242"/>
    <property type="match status" value="1"/>
</dbReference>
<dbReference type="InterPro" id="IPR013216">
    <property type="entry name" value="Methyltransf_11"/>
</dbReference>
<dbReference type="Proteomes" id="UP000601435">
    <property type="component" value="Unassembled WGS sequence"/>
</dbReference>
<dbReference type="CDD" id="cd02440">
    <property type="entry name" value="AdoMet_MTases"/>
    <property type="match status" value="1"/>
</dbReference>
<dbReference type="InterPro" id="IPR050447">
    <property type="entry name" value="Erg6_SMT_methyltransf"/>
</dbReference>
<reference evidence="3" key="1">
    <citation type="submission" date="2021-02" db="EMBL/GenBank/DDBJ databases">
        <authorList>
            <person name="Dougan E. K."/>
            <person name="Rhodes N."/>
            <person name="Thang M."/>
            <person name="Chan C."/>
        </authorList>
    </citation>
    <scope>NUCLEOTIDE SEQUENCE</scope>
</reference>
<dbReference type="Pfam" id="PF08241">
    <property type="entry name" value="Methyltransf_11"/>
    <property type="match status" value="1"/>
</dbReference>
<dbReference type="GO" id="GO:0008757">
    <property type="term" value="F:S-adenosylmethionine-dependent methyltransferase activity"/>
    <property type="evidence" value="ECO:0007669"/>
    <property type="project" value="InterPro"/>
</dbReference>
<gene>
    <name evidence="3" type="primary">menG</name>
    <name evidence="3" type="ORF">SNEC2469_LOCUS3201</name>
</gene>
<sequence length="201" mass="21515">MVDLARARLAKSLGLESVQCVEADAASMPFDAETFDAVACSFGVLHLPEPEAFFTEALRILRPGGRLGFTVWAPTPSTEALALVHTAVQQHGNPNVPLPEAPPFFRFADAADTARTLSAVGFAEIVSKQVAMCWEVKDARETFVAFRDGTGRTAALLAGQSPEQLQAIEAAITEGTEAKRSGPDQSCRLQMPCILTLATKR</sequence>